<proteinExistence type="predicted"/>
<reference evidence="1 2" key="1">
    <citation type="submission" date="2020-10" db="EMBL/GenBank/DDBJ databases">
        <title>Plant Genome Project.</title>
        <authorList>
            <person name="Zhang R.-G."/>
        </authorList>
    </citation>
    <scope>NUCLEOTIDE SEQUENCE [LARGE SCALE GENOMIC DNA]</scope>
    <source>
        <strain evidence="1">FAFU-HL-1</strain>
        <tissue evidence="1">Leaf</tissue>
    </source>
</reference>
<dbReference type="Proteomes" id="UP000657918">
    <property type="component" value="Unassembled WGS sequence"/>
</dbReference>
<gene>
    <name evidence="1" type="ORF">SADUNF_Sadunf14G0072000</name>
</gene>
<dbReference type="EMBL" id="JADGMS010000014">
    <property type="protein sequence ID" value="KAF9669093.1"/>
    <property type="molecule type" value="Genomic_DNA"/>
</dbReference>
<keyword evidence="2" id="KW-1185">Reference proteome</keyword>
<evidence type="ECO:0000313" key="1">
    <source>
        <dbReference type="EMBL" id="KAF9669093.1"/>
    </source>
</evidence>
<protein>
    <submittedName>
        <fullName evidence="1">Uncharacterized protein</fullName>
    </submittedName>
</protein>
<sequence>MFLKFALLNCEVQNCLDAILHSTKVFRTLPGNFGFIKLQDIAVEPPFQKTKMKTSVEVEKLEANMFLCLWYKRQDEIFPICMFTPL</sequence>
<name>A0A835JI50_9ROSI</name>
<comment type="caution">
    <text evidence="1">The sequence shown here is derived from an EMBL/GenBank/DDBJ whole genome shotgun (WGS) entry which is preliminary data.</text>
</comment>
<dbReference type="AlphaFoldDB" id="A0A835JI50"/>
<evidence type="ECO:0000313" key="2">
    <source>
        <dbReference type="Proteomes" id="UP000657918"/>
    </source>
</evidence>
<organism evidence="1 2">
    <name type="scientific">Salix dunnii</name>
    <dbReference type="NCBI Taxonomy" id="1413687"/>
    <lineage>
        <taxon>Eukaryota</taxon>
        <taxon>Viridiplantae</taxon>
        <taxon>Streptophyta</taxon>
        <taxon>Embryophyta</taxon>
        <taxon>Tracheophyta</taxon>
        <taxon>Spermatophyta</taxon>
        <taxon>Magnoliopsida</taxon>
        <taxon>eudicotyledons</taxon>
        <taxon>Gunneridae</taxon>
        <taxon>Pentapetalae</taxon>
        <taxon>rosids</taxon>
        <taxon>fabids</taxon>
        <taxon>Malpighiales</taxon>
        <taxon>Salicaceae</taxon>
        <taxon>Saliceae</taxon>
        <taxon>Salix</taxon>
    </lineage>
</organism>
<accession>A0A835JI50</accession>